<evidence type="ECO:0000256" key="1">
    <source>
        <dbReference type="SAM" id="SignalP"/>
    </source>
</evidence>
<dbReference type="AlphaFoldDB" id="A0A5M9I0K7"/>
<proteinExistence type="predicted"/>
<reference evidence="2" key="1">
    <citation type="submission" date="2019-07" db="EMBL/GenBank/DDBJ databases">
        <authorList>
            <person name="Wongkuna S."/>
            <person name="Scaria J."/>
        </authorList>
    </citation>
    <scope>NUCLEOTIDE SEQUENCE [LARGE SCALE GENOMIC DNA]</scope>
    <source>
        <strain evidence="2">SW178</strain>
    </source>
</reference>
<evidence type="ECO:0000313" key="3">
    <source>
        <dbReference type="Proteomes" id="UP000322025"/>
    </source>
</evidence>
<dbReference type="RefSeq" id="WP_150311301.1">
    <property type="nucleotide sequence ID" value="NZ_VMSO01000018.1"/>
</dbReference>
<sequence length="141" mass="15417">MKRKLLSLLLTGILSLSLVLPASAAENEPSIVPYATNAKTVYTDGGTNGRITISFRATCVLVSYSTKYSWTSSMTPESGKWMDSYYQKGTITFSDYKTYNFSTSNSSYSKSGDKPMHGGYSQMNAYSIAFGNASQRMTATL</sequence>
<name>A0A5M9I0K7_9FIRM</name>
<evidence type="ECO:0000313" key="2">
    <source>
        <dbReference type="EMBL" id="KAA8500715.1"/>
    </source>
</evidence>
<gene>
    <name evidence="2" type="ORF">FNY66_12045</name>
</gene>
<keyword evidence="3" id="KW-1185">Reference proteome</keyword>
<comment type="caution">
    <text evidence="2">The sequence shown here is derived from an EMBL/GenBank/DDBJ whole genome shotgun (WGS) entry which is preliminary data.</text>
</comment>
<dbReference type="Proteomes" id="UP000322025">
    <property type="component" value="Unassembled WGS sequence"/>
</dbReference>
<organism evidence="2 3">
    <name type="scientific">Mediterraneibacter catenae</name>
    <dbReference type="NCBI Taxonomy" id="2594882"/>
    <lineage>
        <taxon>Bacteria</taxon>
        <taxon>Bacillati</taxon>
        <taxon>Bacillota</taxon>
        <taxon>Clostridia</taxon>
        <taxon>Lachnospirales</taxon>
        <taxon>Lachnospiraceae</taxon>
        <taxon>Mediterraneibacter</taxon>
    </lineage>
</organism>
<accession>A0A5M9I0K7</accession>
<feature type="signal peptide" evidence="1">
    <location>
        <begin position="1"/>
        <end position="24"/>
    </location>
</feature>
<keyword evidence="1" id="KW-0732">Signal</keyword>
<dbReference type="EMBL" id="VMSO01000018">
    <property type="protein sequence ID" value="KAA8500715.1"/>
    <property type="molecule type" value="Genomic_DNA"/>
</dbReference>
<feature type="chain" id="PRO_5024456245" evidence="1">
    <location>
        <begin position="25"/>
        <end position="141"/>
    </location>
</feature>
<protein>
    <submittedName>
        <fullName evidence="2">Uncharacterized protein</fullName>
    </submittedName>
</protein>